<dbReference type="STRING" id="688269.Theth_0399"/>
<dbReference type="PATRIC" id="fig|688269.3.peg.410"/>
<dbReference type="InterPro" id="IPR012341">
    <property type="entry name" value="6hp_glycosidase-like_sf"/>
</dbReference>
<evidence type="ECO:0000256" key="1">
    <source>
        <dbReference type="ARBA" id="ARBA00022801"/>
    </source>
</evidence>
<dbReference type="SMR" id="F7YW07"/>
<dbReference type="EMBL" id="CP002351">
    <property type="protein sequence ID" value="AEH50494.1"/>
    <property type="molecule type" value="Genomic_DNA"/>
</dbReference>
<dbReference type="RefSeq" id="WP_013931717.1">
    <property type="nucleotide sequence ID" value="NC_015707.1"/>
</dbReference>
<protein>
    <submittedName>
        <fullName evidence="2">Glycosyl hydrolase family 88</fullName>
    </submittedName>
</protein>
<dbReference type="InterPro" id="IPR052043">
    <property type="entry name" value="PolySaccharide_Degr_Enz"/>
</dbReference>
<evidence type="ECO:0000313" key="2">
    <source>
        <dbReference type="EMBL" id="AEH50494.1"/>
    </source>
</evidence>
<evidence type="ECO:0000313" key="3">
    <source>
        <dbReference type="Proteomes" id="UP000006804"/>
    </source>
</evidence>
<keyword evidence="1 2" id="KW-0378">Hydrolase</keyword>
<proteinExistence type="predicted"/>
<dbReference type="InterPro" id="IPR010905">
    <property type="entry name" value="Glyco_hydro_88"/>
</dbReference>
<dbReference type="PANTHER" id="PTHR33886:SF8">
    <property type="entry name" value="UNSATURATED RHAMNOGALACTURONAN HYDROLASE (EUROFUNG)"/>
    <property type="match status" value="1"/>
</dbReference>
<dbReference type="Gene3D" id="1.50.10.10">
    <property type="match status" value="1"/>
</dbReference>
<dbReference type="OrthoDB" id="6381507at2"/>
<dbReference type="Pfam" id="PF07470">
    <property type="entry name" value="Glyco_hydro_88"/>
    <property type="match status" value="1"/>
</dbReference>
<dbReference type="PANTHER" id="PTHR33886">
    <property type="entry name" value="UNSATURATED RHAMNOGALACTURONAN HYDROLASE (EUROFUNG)"/>
    <property type="match status" value="1"/>
</dbReference>
<sequence length="366" mass="43259">MKYEKVERFINEYLSSYKPYKGRWCYEDGCVLKGSWDLYRVTGNQRYLDFVSSYFENFIDEQGNVKGYNLENYALDDICPASVLIDFYEIEKKEKYRKALDLFYKQIISHPRTKIGNFWHKKIYPNQIWLDGLYMVMPFYTKYAKKFLNFEEALKDIVNQFLNVRKYMWDEKKKLYYHGYDESRVQEWADKITGLSKSFWARAQGWFMMALVDVLDAITDIDKSQYFNSLADIFVEAAYGLINYQDEETGMWYQVIDQVRPDNYLETSATLMFAYSFLKGFRLGLLGSEFKDRGLKAFDGTVKKYLVEKDGKLSLHGICSVAGLGWYENRYRDGSYKYYLSEKVVSDDPKGVGPLMMAYSELLNIS</sequence>
<dbReference type="Proteomes" id="UP000006804">
    <property type="component" value="Chromosome"/>
</dbReference>
<accession>F7YW07</accession>
<reference evidence="2 3" key="1">
    <citation type="submission" date="2010-11" db="EMBL/GenBank/DDBJ databases">
        <title>The complete genome of Thermotoga thermarum DSM 5069.</title>
        <authorList>
            <consortium name="US DOE Joint Genome Institute (JGI-PGF)"/>
            <person name="Lucas S."/>
            <person name="Copeland A."/>
            <person name="Lapidus A."/>
            <person name="Bruce D."/>
            <person name="Goodwin L."/>
            <person name="Pitluck S."/>
            <person name="Kyrpides N."/>
            <person name="Mavromatis K."/>
            <person name="Ivanova N."/>
            <person name="Zeytun A."/>
            <person name="Brettin T."/>
            <person name="Detter J.C."/>
            <person name="Tapia R."/>
            <person name="Han C."/>
            <person name="Land M."/>
            <person name="Hauser L."/>
            <person name="Markowitz V."/>
            <person name="Cheng J.-F."/>
            <person name="Hugenholtz P."/>
            <person name="Woyke T."/>
            <person name="Wu D."/>
            <person name="Spring S."/>
            <person name="Schroeder M."/>
            <person name="Brambilla E."/>
            <person name="Klenk H.-P."/>
            <person name="Eisen J.A."/>
        </authorList>
    </citation>
    <scope>NUCLEOTIDE SEQUENCE [LARGE SCALE GENOMIC DNA]</scope>
    <source>
        <strain evidence="2 3">DSM 5069</strain>
    </source>
</reference>
<dbReference type="eggNOG" id="COG4225">
    <property type="taxonomic scope" value="Bacteria"/>
</dbReference>
<gene>
    <name evidence="2" type="ORF">Theth_0399</name>
</gene>
<dbReference type="HOGENOM" id="CLU_038720_1_0_0"/>
<dbReference type="SUPFAM" id="SSF48208">
    <property type="entry name" value="Six-hairpin glycosidases"/>
    <property type="match status" value="1"/>
</dbReference>
<organism evidence="2 3">
    <name type="scientific">Pseudothermotoga thermarum DSM 5069</name>
    <dbReference type="NCBI Taxonomy" id="688269"/>
    <lineage>
        <taxon>Bacteria</taxon>
        <taxon>Thermotogati</taxon>
        <taxon>Thermotogota</taxon>
        <taxon>Thermotogae</taxon>
        <taxon>Thermotogales</taxon>
        <taxon>Thermotogaceae</taxon>
        <taxon>Pseudothermotoga</taxon>
    </lineage>
</organism>
<dbReference type="GO" id="GO:0016787">
    <property type="term" value="F:hydrolase activity"/>
    <property type="evidence" value="ECO:0007669"/>
    <property type="project" value="UniProtKB-KW"/>
</dbReference>
<dbReference type="GO" id="GO:0005975">
    <property type="term" value="P:carbohydrate metabolic process"/>
    <property type="evidence" value="ECO:0007669"/>
    <property type="project" value="InterPro"/>
</dbReference>
<keyword evidence="3" id="KW-1185">Reference proteome</keyword>
<dbReference type="KEGG" id="tta:Theth_0399"/>
<name>F7YW07_9THEM</name>
<dbReference type="InterPro" id="IPR008928">
    <property type="entry name" value="6-hairpin_glycosidase_sf"/>
</dbReference>
<dbReference type="AlphaFoldDB" id="F7YW07"/>